<feature type="compositionally biased region" description="Acidic residues" evidence="1">
    <location>
        <begin position="278"/>
        <end position="289"/>
    </location>
</feature>
<dbReference type="EMBL" id="HBFQ01037169">
    <property type="protein sequence ID" value="CAD8851879.1"/>
    <property type="molecule type" value="Transcribed_RNA"/>
</dbReference>
<evidence type="ECO:0000313" key="2">
    <source>
        <dbReference type="EMBL" id="CAD8851879.1"/>
    </source>
</evidence>
<name>A0A7S1AES8_NOCSC</name>
<sequence>MRAVEKRVSWIRNAHTNRLDRQARGKYFFGDHMRGLVAFYAGHERAPNRVEDGFGSIISSGLNDSVAGLPHATSTSEAPQSWQRECAFQEGRARRGMERLVSGCDILCELELPLGGMDALETIRQGVRQLEARVNEATQWARSCPDGGRLLHQEMCLAAGDEEPPEWSCGQFYVSEMGFLFESHDSPPWQIGFRKWEDVAFLHGRSSSTSDTTNVSMQPKGQSPMHRFAGVHCADLLKKIGGLTDAPPEQPRPEVIESAPTPELQDETKEEERQEQDPEHEEEPEEEACPDIPQPVQEPLPKVEDVNPVPVSPEVLDNWIEQWTGVEEPKQIRKINQSITVESFAYTESFLAAAESLPAAEVPSKVKAEKFTAHLPHARLDAIKVALQGVGDDWPVKVYLEKELNIHSIQCTPWAKARRYVGTRVRRLQFRMPLPDEVPRAVQKLVAMPKETSVTLLARLCNSDTTAVLLQEILSHDVAFGEHFSVQDVFVFQAHPDGGVLFEKFTSVRWLQALPWWAGVVSTFIEMKVKADADRTGKRLAEILEYVS</sequence>
<protein>
    <submittedName>
        <fullName evidence="2">Uncharacterized protein</fullName>
    </submittedName>
</protein>
<feature type="compositionally biased region" description="Polar residues" evidence="1">
    <location>
        <begin position="205"/>
        <end position="221"/>
    </location>
</feature>
<evidence type="ECO:0000256" key="1">
    <source>
        <dbReference type="SAM" id="MobiDB-lite"/>
    </source>
</evidence>
<feature type="region of interest" description="Disordered" evidence="1">
    <location>
        <begin position="241"/>
        <end position="308"/>
    </location>
</feature>
<reference evidence="2" key="1">
    <citation type="submission" date="2021-01" db="EMBL/GenBank/DDBJ databases">
        <authorList>
            <person name="Corre E."/>
            <person name="Pelletier E."/>
            <person name="Niang G."/>
            <person name="Scheremetjew M."/>
            <person name="Finn R."/>
            <person name="Kale V."/>
            <person name="Holt S."/>
            <person name="Cochrane G."/>
            <person name="Meng A."/>
            <person name="Brown T."/>
            <person name="Cohen L."/>
        </authorList>
    </citation>
    <scope>NUCLEOTIDE SEQUENCE</scope>
</reference>
<organism evidence="2">
    <name type="scientific">Noctiluca scintillans</name>
    <name type="common">Sea sparkle</name>
    <name type="synonym">Red tide dinoflagellate</name>
    <dbReference type="NCBI Taxonomy" id="2966"/>
    <lineage>
        <taxon>Eukaryota</taxon>
        <taxon>Sar</taxon>
        <taxon>Alveolata</taxon>
        <taxon>Dinophyceae</taxon>
        <taxon>Noctilucales</taxon>
        <taxon>Noctilucaceae</taxon>
        <taxon>Noctiluca</taxon>
    </lineage>
</organism>
<accession>A0A7S1AES8</accession>
<dbReference type="AlphaFoldDB" id="A0A7S1AES8"/>
<gene>
    <name evidence="2" type="ORF">NSCI0253_LOCUS26229</name>
</gene>
<proteinExistence type="predicted"/>
<feature type="compositionally biased region" description="Basic and acidic residues" evidence="1">
    <location>
        <begin position="266"/>
        <end position="277"/>
    </location>
</feature>
<feature type="region of interest" description="Disordered" evidence="1">
    <location>
        <begin position="205"/>
        <end position="224"/>
    </location>
</feature>